<reference evidence="2 3" key="1">
    <citation type="submission" date="2019-01" db="EMBL/GenBank/DDBJ databases">
        <authorList>
            <consortium name="Pathogen Informatics"/>
        </authorList>
    </citation>
    <scope>NUCLEOTIDE SEQUENCE [LARGE SCALE GENOMIC DNA]</scope>
    <source>
        <strain evidence="2 3">NCTC10186</strain>
    </source>
</reference>
<name>A0A449AYI2_9BACT</name>
<keyword evidence="1" id="KW-0732">Signal</keyword>
<protein>
    <recommendedName>
        <fullName evidence="4">ECM-binding protein homolog</fullName>
    </recommendedName>
</protein>
<proteinExistence type="predicted"/>
<feature type="chain" id="PRO_5019204913" description="ECM-binding protein homolog" evidence="1">
    <location>
        <begin position="23"/>
        <end position="1297"/>
    </location>
</feature>
<dbReference type="OrthoDB" id="393128at2"/>
<dbReference type="Proteomes" id="UP000289862">
    <property type="component" value="Chromosome"/>
</dbReference>
<dbReference type="RefSeq" id="WP_119571980.1">
    <property type="nucleotide sequence ID" value="NZ_LR215031.1"/>
</dbReference>
<sequence length="1297" mass="150300">MKTKKKNMKLPLLLLSSLSVTPMIFSISQTTGDRSIVYVNNIAYDDFVRIESPEAWTNWNNIEYPGRVHNLDRTKYEFLLNNTPTRKGEPATTPREQGEKGSDYFGLEWALGQDKDHRRTTSDTVGSTRDWYRFFSVDDKNKQLNQNKLTPLQAAVYDFQKWGQFSTYNWMGSQLSENATTLKKGKFWTGDGFSTKTGTKKFRIGFNISNLRTFDSKFFGAIWMSNDMILTGNVNITVFSRKSDNWDYKTLKQENVKTYTFQINESPDFDDVNDNQINPFLHYFDTRISDNESNRVRITENGEEKYWASLDKIQYVPFYDIPENIKRSDKYNKDWISPEGEKIGDSPKKIVELYQNKGVTLSKILLDSKPVSIYGRYDFAPDSDGEVKYGLSLDSDKWTTEKRSALNINGGSILNFEVNYSSAKHENNESEYTTSAIVEFEIKPTEQMSKPGTTFFGAGSGKFGTYDSKSFLSEGFTKFGSREQTSIKQMIVRERMSVEEKFRQPNETIPRFKVEIKNKNENNKLIAANEKRDFHNVMEHKKQTNGNLDTYNTHFYIQDGARYTADDLIVSPELLNSDVWYAGTSTNPKDHVFNEETGSLNEGLIFKEIVYYLTDKEKIRRYVENKKWLTRKQKDEIIRQSINVLGNNQINFADDKYWNYETKREEGTTKALESFIQWADRLDHAQEEAERYASYLTDDAFYETTLSYKIDGISIPKLIDFTFAAKLKRTIETYIQTLKISTDFRSEEYQPNSGLDRNSKDENTLSQYQFKDFKELEQSYERIQRVIKRLEEDSKARIQKELFGRLTFINNDEDFIQKGIKKLSINETTNYILVQKKGFGGNVKTWKDWVKEEFQPGFQKNDPAQNVSDDYSKLSSSQKVLYDQYYGLVTSSLKQARDRLVALKDIYKELKKQKDAFISNNPDSTYRDVYGMSTNQTISDEWYNNFLEKIQDVNIPEENSIYKDKETLNAFLNKSIEDLKTNWIIPMQNSDGNKNQAIKNLETFNYLLDEDLTNFKNKVQAINDQNFSFNDTNFTLTNNINKVDEKYQAIIDEAFAKSKENAKDKAKKALTYVKEDEINKLDEALLFKGISKASSNKLNEDVNVRFGNDSNISNIYSNLIRINNFRKGFIDLVNSTSINEQTNLLTQSQKDALIAKIKSSLTYDQAKSESATNTIYNDLEAQILGLNKLMNDLQTKIDTHDLKGDKYLLATNKADYDTKRKEVVDFLASGSNIDTSSVNQLNEDFQTKYDALNGDTVGLEQKRLNELVVNFTKNTQQAMAKLGHEIWTQPYFVFLYI</sequence>
<accession>A0A449AYI2</accession>
<organism evidence="2 3">
    <name type="scientific">Mycoplasmopsis gallopavonis</name>
    <dbReference type="NCBI Taxonomy" id="76629"/>
    <lineage>
        <taxon>Bacteria</taxon>
        <taxon>Bacillati</taxon>
        <taxon>Mycoplasmatota</taxon>
        <taxon>Mycoplasmoidales</taxon>
        <taxon>Metamycoplasmataceae</taxon>
        <taxon>Mycoplasmopsis</taxon>
    </lineage>
</organism>
<dbReference type="KEGG" id="mgal:NCTC10186_00024"/>
<dbReference type="EMBL" id="LR215031">
    <property type="protein sequence ID" value="VEU72560.1"/>
    <property type="molecule type" value="Genomic_DNA"/>
</dbReference>
<evidence type="ECO:0000256" key="1">
    <source>
        <dbReference type="SAM" id="SignalP"/>
    </source>
</evidence>
<keyword evidence="3" id="KW-1185">Reference proteome</keyword>
<gene>
    <name evidence="2" type="ORF">NCTC10186_00024</name>
</gene>
<evidence type="ECO:0000313" key="3">
    <source>
        <dbReference type="Proteomes" id="UP000289862"/>
    </source>
</evidence>
<evidence type="ECO:0008006" key="4">
    <source>
        <dbReference type="Google" id="ProtNLM"/>
    </source>
</evidence>
<evidence type="ECO:0000313" key="2">
    <source>
        <dbReference type="EMBL" id="VEU72560.1"/>
    </source>
</evidence>
<feature type="signal peptide" evidence="1">
    <location>
        <begin position="1"/>
        <end position="22"/>
    </location>
</feature>